<name>A0AA97KGQ0_EUBMA</name>
<protein>
    <submittedName>
        <fullName evidence="7">Uncharacterized protein LOC129342973</fullName>
    </submittedName>
</protein>
<dbReference type="GO" id="GO:0003924">
    <property type="term" value="F:GTPase activity"/>
    <property type="evidence" value="ECO:0007669"/>
    <property type="project" value="TreeGrafter"/>
</dbReference>
<gene>
    <name evidence="7" type="primary">LOC129342973</name>
</gene>
<evidence type="ECO:0000259" key="5">
    <source>
        <dbReference type="PROSITE" id="PS51716"/>
    </source>
</evidence>
<accession>A0AA97KGQ0</accession>
<evidence type="ECO:0000256" key="2">
    <source>
        <dbReference type="ARBA" id="ARBA00022741"/>
    </source>
</evidence>
<evidence type="ECO:0000256" key="4">
    <source>
        <dbReference type="ARBA" id="ARBA00023134"/>
    </source>
</evidence>
<dbReference type="FunFam" id="3.40.50.300:FF:000541">
    <property type="entry name" value="Immunity related GTPase M"/>
    <property type="match status" value="2"/>
</dbReference>
<dbReference type="InterPro" id="IPR007743">
    <property type="entry name" value="Immunity-related_GTPase-like"/>
</dbReference>
<dbReference type="RefSeq" id="XP_054854906.1">
    <property type="nucleotide sequence ID" value="XM_054998931.1"/>
</dbReference>
<evidence type="ECO:0000313" key="6">
    <source>
        <dbReference type="Proteomes" id="UP001190640"/>
    </source>
</evidence>
<dbReference type="InterPro" id="IPR030385">
    <property type="entry name" value="G_IRG_dom"/>
</dbReference>
<keyword evidence="6" id="KW-1185">Reference proteome</keyword>
<comment type="similarity">
    <text evidence="1">Belongs to the TRAFAC class dynamin-like GTPase superfamily. IRG family.</text>
</comment>
<dbReference type="AlphaFoldDB" id="A0AA97KGQ0"/>
<keyword evidence="2" id="KW-0547">Nucleotide-binding</keyword>
<dbReference type="GO" id="GO:0016020">
    <property type="term" value="C:membrane"/>
    <property type="evidence" value="ECO:0007669"/>
    <property type="project" value="InterPro"/>
</dbReference>
<dbReference type="PANTHER" id="PTHR32341">
    <property type="entry name" value="INTERFERON-INDUCIBLE GTPASE"/>
    <property type="match status" value="1"/>
</dbReference>
<dbReference type="InterPro" id="IPR027417">
    <property type="entry name" value="P-loop_NTPase"/>
</dbReference>
<organism evidence="6 7">
    <name type="scientific">Eublepharis macularius</name>
    <name type="common">Leopard gecko</name>
    <name type="synonym">Cyrtodactylus macularius</name>
    <dbReference type="NCBI Taxonomy" id="481883"/>
    <lineage>
        <taxon>Eukaryota</taxon>
        <taxon>Metazoa</taxon>
        <taxon>Chordata</taxon>
        <taxon>Craniata</taxon>
        <taxon>Vertebrata</taxon>
        <taxon>Euteleostomi</taxon>
        <taxon>Lepidosauria</taxon>
        <taxon>Squamata</taxon>
        <taxon>Bifurcata</taxon>
        <taxon>Gekkota</taxon>
        <taxon>Eublepharidae</taxon>
        <taxon>Eublepharinae</taxon>
        <taxon>Eublepharis</taxon>
    </lineage>
</organism>
<dbReference type="Proteomes" id="UP001190640">
    <property type="component" value="Chromosome 15"/>
</dbReference>
<dbReference type="PROSITE" id="PS51716">
    <property type="entry name" value="G_IRG"/>
    <property type="match status" value="2"/>
</dbReference>
<dbReference type="Gene3D" id="3.40.50.300">
    <property type="entry name" value="P-loop containing nucleotide triphosphate hydrolases"/>
    <property type="match status" value="2"/>
</dbReference>
<dbReference type="InterPro" id="IPR051515">
    <property type="entry name" value="IRG"/>
</dbReference>
<proteinExistence type="inferred from homology"/>
<dbReference type="PANTHER" id="PTHR32341:SF17">
    <property type="entry name" value="IRG-TYPE G DOMAIN-CONTAINING PROTEIN"/>
    <property type="match status" value="1"/>
</dbReference>
<reference evidence="7" key="1">
    <citation type="submission" date="2025-08" db="UniProtKB">
        <authorList>
            <consortium name="RefSeq"/>
        </authorList>
    </citation>
    <scope>IDENTIFICATION</scope>
    <source>
        <tissue evidence="7">Blood</tissue>
    </source>
</reference>
<dbReference type="GeneID" id="129342973"/>
<feature type="domain" description="IRG-type G" evidence="5">
    <location>
        <begin position="84"/>
        <end position="264"/>
    </location>
</feature>
<dbReference type="KEGG" id="emc:129342973"/>
<keyword evidence="4" id="KW-0342">GTP-binding</keyword>
<dbReference type="GO" id="GO:0005525">
    <property type="term" value="F:GTP binding"/>
    <property type="evidence" value="ECO:0007669"/>
    <property type="project" value="UniProtKB-KW"/>
</dbReference>
<evidence type="ECO:0000256" key="1">
    <source>
        <dbReference type="ARBA" id="ARBA00005429"/>
    </source>
</evidence>
<sequence length="945" mass="105323">MRPFLREQTREDTQHNLSSLALQLFKAAFAIKRTTEKSRTAMPGTNSKQFMEKDLAELKASLERSILQKVLADIDKESNVLKNTTLDIAFTGVSGAGKSSLVNAFRNISDFEEGAAKTGVKQTTMDPEPYSHPTYPELTLWDLPGIGTREFKPKEYLQKVNFSRYDFFIIVASERFTDHDTMLASEIKKMQKKFYFVRTKVDQAIEAERRKPNFSEMQTLEEIRKYCLCNLKEEGADDPRVFLISSWYLSKYDFPLLQKTLAGDLNDIKRPLLIMAMPAFSRKALQEKKAVMEAVIWKKALLSCGVGAIPMPGLSLAFDIGLLVTTMKEFCKAFGLDEDSLRNLAKRVGKPVEVLKSAVKKSPMSNQINPEFVQSLTSKSLLCCSAMVLEELSDFIPVLGSLVGGVNSFATTRYMLNRFLDDALEDAENLLTTEPGGGRPSDPELSMHVAVVALLIVKLGRRGNSGHWADTGDRAEWPYQQQSSSQVFLLDHHLQRCKTETLCSVLGAIPSARHMLGQALCPIPNPDGTVHRPPTSLPESLLLTVIRAAMAGTNSKKLSGNDLAELKASLERSSIQKIIADADKELKLLKNTTLDIAFTGVSGAGKSSLVNAFRNISDDEEGAAKTGVKQTTMDPEPYPHPSYPELTLWDLPGIGTREFKPKEYLQKVNFSRYDFFIIVASERFTDHDTMLASEIKKMQKKFYFVRTKVDQAIDAERRKPNFSETQTLEEIRKYCLCNLKEEGADDPRVFLISSWYLSKYDFPLLQKTLAGDLNDIKRPLLIMAMPAFSRKALQEKKAAMEAVIWKKALLSCGVGVIPMPGLSLAFDIGLLVTTMKEFCKAFGLDEDSLRNLAKRVGKPVEVLKSAVKKSPMSNQINPEFVQSLSAKSLLCCSAMVLEELSDFIPVFGSLVGGVNSFATTYYMLKCFLDDALEDAENLLATVAES</sequence>
<evidence type="ECO:0000256" key="3">
    <source>
        <dbReference type="ARBA" id="ARBA00022801"/>
    </source>
</evidence>
<evidence type="ECO:0000313" key="7">
    <source>
        <dbReference type="RefSeq" id="XP_054854906.1"/>
    </source>
</evidence>
<keyword evidence="3" id="KW-0378">Hydrolase</keyword>
<dbReference type="SUPFAM" id="SSF52540">
    <property type="entry name" value="P-loop containing nucleoside triphosphate hydrolases"/>
    <property type="match status" value="2"/>
</dbReference>
<feature type="domain" description="IRG-type G" evidence="5">
    <location>
        <begin position="592"/>
        <end position="772"/>
    </location>
</feature>
<dbReference type="Pfam" id="PF05049">
    <property type="entry name" value="IIGP"/>
    <property type="match status" value="2"/>
</dbReference>